<sequence>MTKGTEEAVRTKAAIKPEILEEILHHPRDLEVQTTLRVRAGMPAVYGLIIGRGPRGKFAKFYWEDPQFANKKEVIERIRTILEAALDTAECNPQLIWDLDQETVDRIVVRLTAGLKVHTYHPSFQEAS</sequence>
<gene>
    <name evidence="1" type="ORF">A2114_01055</name>
</gene>
<comment type="caution">
    <text evidence="1">The sequence shown here is derived from an EMBL/GenBank/DDBJ whole genome shotgun (WGS) entry which is preliminary data.</text>
</comment>
<dbReference type="EMBL" id="MHTG01000005">
    <property type="protein sequence ID" value="OHA57836.1"/>
    <property type="molecule type" value="Genomic_DNA"/>
</dbReference>
<evidence type="ECO:0000313" key="1">
    <source>
        <dbReference type="EMBL" id="OHA57836.1"/>
    </source>
</evidence>
<protein>
    <submittedName>
        <fullName evidence="1">Uncharacterized protein</fullName>
    </submittedName>
</protein>
<reference evidence="1 2" key="1">
    <citation type="journal article" date="2016" name="Nat. Commun.">
        <title>Thousands of microbial genomes shed light on interconnected biogeochemical processes in an aquifer system.</title>
        <authorList>
            <person name="Anantharaman K."/>
            <person name="Brown C.T."/>
            <person name="Hug L.A."/>
            <person name="Sharon I."/>
            <person name="Castelle C.J."/>
            <person name="Probst A.J."/>
            <person name="Thomas B.C."/>
            <person name="Singh A."/>
            <person name="Wilkins M.J."/>
            <person name="Karaoz U."/>
            <person name="Brodie E.L."/>
            <person name="Williams K.H."/>
            <person name="Hubbard S.S."/>
            <person name="Banfield J.F."/>
        </authorList>
    </citation>
    <scope>NUCLEOTIDE SEQUENCE [LARGE SCALE GENOMIC DNA]</scope>
</reference>
<proteinExistence type="predicted"/>
<organism evidence="1 2">
    <name type="scientific">Candidatus Vogelbacteria bacterium GWA1_51_14</name>
    <dbReference type="NCBI Taxonomy" id="1802435"/>
    <lineage>
        <taxon>Bacteria</taxon>
        <taxon>Candidatus Vogeliibacteriota</taxon>
    </lineage>
</organism>
<dbReference type="AlphaFoldDB" id="A0A1G2QB68"/>
<dbReference type="Proteomes" id="UP000176494">
    <property type="component" value="Unassembled WGS sequence"/>
</dbReference>
<name>A0A1G2QB68_9BACT</name>
<accession>A0A1G2QB68</accession>
<evidence type="ECO:0000313" key="2">
    <source>
        <dbReference type="Proteomes" id="UP000176494"/>
    </source>
</evidence>